<keyword evidence="6 8" id="KW-1133">Transmembrane helix</keyword>
<sequence length="517" mass="56840">MARQSWEPEVSTSDNGEEKGVVKMKKELGVLQAVSIIFGVIVGSGIFVSPVGVLKYSNSVGLSLIMWVVPGVFSMLGALVYAELGVRIQKSGGEYAYILEAFGGLPAFIVMWITFVIIGGVSCAANSLVFAQYILQPIYPDCEIPSHIVTMVAICGLMLICAINCYKVKWAARVAVIFSFGKILALLLIIGFGLYFLATGHVENFHNAFEDSRYSPGELALSFYQGFWAFSGWNYLNFLTEEMKNPGKNLPLSIGIGLSLVTGLYMLTNIAYLAVLSPYEMLASGSGSSAVAVIFAQRAMPWIAMLMPIFVGASVFGSINGEAMSMSRLTYTGAREGHMPSILAMIHHTNFTPIPAILVLVGYPLLLLFLAIGFQFYSDIFALIELAGFAFSFIAGLAVASLIYMRYRDPHLKTSFQVLHFEFAYFLSTFRRLIMPLVFPIVFLICDIFILALTVYQQPKESLSNVILMLSAIPIYWLGVSWKNKPKSLQNSIYKTTVCLQKAFAVVLVEDESQLDG</sequence>
<keyword evidence="10" id="KW-1185">Reference proteome</keyword>
<proteinExistence type="inferred from homology"/>
<feature type="transmembrane region" description="Helical" evidence="8">
    <location>
        <begin position="28"/>
        <end position="48"/>
    </location>
</feature>
<evidence type="ECO:0000313" key="10">
    <source>
        <dbReference type="Proteomes" id="UP000278807"/>
    </source>
</evidence>
<reference evidence="11" key="1">
    <citation type="submission" date="2017-02" db="UniProtKB">
        <authorList>
            <consortium name="WormBaseParasite"/>
        </authorList>
    </citation>
    <scope>IDENTIFICATION</scope>
</reference>
<protein>
    <submittedName>
        <fullName evidence="11">Amino acid permease</fullName>
    </submittedName>
</protein>
<dbReference type="PIRSF" id="PIRSF006060">
    <property type="entry name" value="AA_transporter"/>
    <property type="match status" value="1"/>
</dbReference>
<evidence type="ECO:0000313" key="9">
    <source>
        <dbReference type="EMBL" id="VDN97406.1"/>
    </source>
</evidence>
<dbReference type="PANTHER" id="PTHR11785:SF528">
    <property type="entry name" value="AMINO ACID TRANSPORTER PROTEIN JHI-21"/>
    <property type="match status" value="1"/>
</dbReference>
<dbReference type="GO" id="GO:0005886">
    <property type="term" value="C:plasma membrane"/>
    <property type="evidence" value="ECO:0007669"/>
    <property type="project" value="UniProtKB-SubCell"/>
</dbReference>
<evidence type="ECO:0000256" key="3">
    <source>
        <dbReference type="ARBA" id="ARBA00022448"/>
    </source>
</evidence>
<feature type="transmembrane region" description="Helical" evidence="8">
    <location>
        <begin position="299"/>
        <end position="319"/>
    </location>
</feature>
<accession>A0A0R3T3G6</accession>
<evidence type="ECO:0000256" key="5">
    <source>
        <dbReference type="ARBA" id="ARBA00022692"/>
    </source>
</evidence>
<evidence type="ECO:0000313" key="11">
    <source>
        <dbReference type="WBParaSite" id="HNAJ_0000154801-mRNA-1"/>
    </source>
</evidence>
<feature type="transmembrane region" description="Helical" evidence="8">
    <location>
        <begin position="433"/>
        <end position="456"/>
    </location>
</feature>
<gene>
    <name evidence="9" type="ORF">HNAJ_LOCUS1547</name>
</gene>
<feature type="transmembrane region" description="Helical" evidence="8">
    <location>
        <begin position="354"/>
        <end position="374"/>
    </location>
</feature>
<dbReference type="STRING" id="102285.A0A0R3T3G6"/>
<dbReference type="InterPro" id="IPR002293">
    <property type="entry name" value="AA/rel_permease1"/>
</dbReference>
<comment type="similarity">
    <text evidence="2">Belongs to the amino acid-polyamine-organocation (APC) superfamily. L-type amino acid transporter (LAT) (TC 2.A.3.8) family.</text>
</comment>
<name>A0A0R3T3G6_RODNA</name>
<dbReference type="WBParaSite" id="HNAJ_0000154801-mRNA-1">
    <property type="protein sequence ID" value="HNAJ_0000154801-mRNA-1"/>
    <property type="gene ID" value="HNAJ_0000154801"/>
</dbReference>
<dbReference type="FunFam" id="1.20.1740.10:FF:000003">
    <property type="entry name" value="Y+L amino acid transporter 1 isoform X1"/>
    <property type="match status" value="1"/>
</dbReference>
<dbReference type="OrthoDB" id="3257095at2759"/>
<evidence type="ECO:0000256" key="2">
    <source>
        <dbReference type="ARBA" id="ARBA00007040"/>
    </source>
</evidence>
<evidence type="ECO:0000256" key="7">
    <source>
        <dbReference type="ARBA" id="ARBA00023136"/>
    </source>
</evidence>
<reference evidence="9 10" key="2">
    <citation type="submission" date="2018-11" db="EMBL/GenBank/DDBJ databases">
        <authorList>
            <consortium name="Pathogen Informatics"/>
        </authorList>
    </citation>
    <scope>NUCLEOTIDE SEQUENCE [LARGE SCALE GENOMIC DNA]</scope>
</reference>
<feature type="transmembrane region" description="Helical" evidence="8">
    <location>
        <begin position="380"/>
        <end position="405"/>
    </location>
</feature>
<feature type="transmembrane region" description="Helical" evidence="8">
    <location>
        <begin position="250"/>
        <end position="279"/>
    </location>
</feature>
<dbReference type="PANTHER" id="PTHR11785">
    <property type="entry name" value="AMINO ACID TRANSPORTER"/>
    <property type="match status" value="1"/>
</dbReference>
<evidence type="ECO:0000256" key="1">
    <source>
        <dbReference type="ARBA" id="ARBA00004651"/>
    </source>
</evidence>
<dbReference type="AlphaFoldDB" id="A0A0R3T3G6"/>
<dbReference type="GO" id="GO:0015179">
    <property type="term" value="F:L-amino acid transmembrane transporter activity"/>
    <property type="evidence" value="ECO:0007669"/>
    <property type="project" value="TreeGrafter"/>
</dbReference>
<comment type="subcellular location">
    <subcellularLocation>
        <location evidence="1">Cell membrane</location>
        <topology evidence="1">Multi-pass membrane protein</topology>
    </subcellularLocation>
</comment>
<keyword evidence="5 8" id="KW-0812">Transmembrane</keyword>
<dbReference type="EMBL" id="UZAE01000614">
    <property type="protein sequence ID" value="VDN97406.1"/>
    <property type="molecule type" value="Genomic_DNA"/>
</dbReference>
<organism evidence="11">
    <name type="scientific">Rodentolepis nana</name>
    <name type="common">Dwarf tapeworm</name>
    <name type="synonym">Hymenolepis nana</name>
    <dbReference type="NCBI Taxonomy" id="102285"/>
    <lineage>
        <taxon>Eukaryota</taxon>
        <taxon>Metazoa</taxon>
        <taxon>Spiralia</taxon>
        <taxon>Lophotrochozoa</taxon>
        <taxon>Platyhelminthes</taxon>
        <taxon>Cestoda</taxon>
        <taxon>Eucestoda</taxon>
        <taxon>Cyclophyllidea</taxon>
        <taxon>Hymenolepididae</taxon>
        <taxon>Rodentolepis</taxon>
    </lineage>
</organism>
<feature type="transmembrane region" description="Helical" evidence="8">
    <location>
        <begin position="147"/>
        <end position="166"/>
    </location>
</feature>
<keyword evidence="4" id="KW-1003">Cell membrane</keyword>
<feature type="transmembrane region" description="Helical" evidence="8">
    <location>
        <begin position="102"/>
        <end position="135"/>
    </location>
</feature>
<keyword evidence="7 8" id="KW-0472">Membrane</keyword>
<keyword evidence="3" id="KW-0813">Transport</keyword>
<feature type="transmembrane region" description="Helical" evidence="8">
    <location>
        <begin position="60"/>
        <end position="81"/>
    </location>
</feature>
<dbReference type="Pfam" id="PF13520">
    <property type="entry name" value="AA_permease_2"/>
    <property type="match status" value="1"/>
</dbReference>
<dbReference type="Proteomes" id="UP000278807">
    <property type="component" value="Unassembled WGS sequence"/>
</dbReference>
<evidence type="ECO:0000256" key="6">
    <source>
        <dbReference type="ARBA" id="ARBA00022989"/>
    </source>
</evidence>
<dbReference type="Gene3D" id="1.20.1740.10">
    <property type="entry name" value="Amino acid/polyamine transporter I"/>
    <property type="match status" value="1"/>
</dbReference>
<feature type="transmembrane region" description="Helical" evidence="8">
    <location>
        <begin position="219"/>
        <end position="238"/>
    </location>
</feature>
<dbReference type="InterPro" id="IPR050598">
    <property type="entry name" value="AminoAcid_Transporter"/>
</dbReference>
<feature type="transmembrane region" description="Helical" evidence="8">
    <location>
        <begin position="175"/>
        <end position="199"/>
    </location>
</feature>
<evidence type="ECO:0000256" key="4">
    <source>
        <dbReference type="ARBA" id="ARBA00022475"/>
    </source>
</evidence>
<evidence type="ECO:0000256" key="8">
    <source>
        <dbReference type="SAM" id="Phobius"/>
    </source>
</evidence>
<feature type="transmembrane region" description="Helical" evidence="8">
    <location>
        <begin position="462"/>
        <end position="480"/>
    </location>
</feature>